<proteinExistence type="predicted"/>
<dbReference type="AlphaFoldDB" id="A0A1Y6CCH5"/>
<feature type="transmembrane region" description="Helical" evidence="1">
    <location>
        <begin position="188"/>
        <end position="209"/>
    </location>
</feature>
<dbReference type="STRING" id="1513793.SAMN06296036_11865"/>
<protein>
    <recommendedName>
        <fullName evidence="4">DUF1109 domain-containing protein</fullName>
    </recommendedName>
</protein>
<gene>
    <name evidence="2" type="ORF">SAMN06296036_11865</name>
</gene>
<feature type="transmembrane region" description="Helical" evidence="1">
    <location>
        <begin position="164"/>
        <end position="182"/>
    </location>
</feature>
<dbReference type="Proteomes" id="UP000192907">
    <property type="component" value="Unassembled WGS sequence"/>
</dbReference>
<dbReference type="RefSeq" id="WP_132322354.1">
    <property type="nucleotide sequence ID" value="NZ_FWZT01000018.1"/>
</dbReference>
<accession>A0A1Y6CCH5</accession>
<keyword evidence="3" id="KW-1185">Reference proteome</keyword>
<keyword evidence="1" id="KW-1133">Transmembrane helix</keyword>
<evidence type="ECO:0000313" key="2">
    <source>
        <dbReference type="EMBL" id="SMF56836.1"/>
    </source>
</evidence>
<feature type="transmembrane region" description="Helical" evidence="1">
    <location>
        <begin position="67"/>
        <end position="87"/>
    </location>
</feature>
<evidence type="ECO:0000313" key="3">
    <source>
        <dbReference type="Proteomes" id="UP000192907"/>
    </source>
</evidence>
<dbReference type="InterPro" id="IPR009495">
    <property type="entry name" value="NrsF"/>
</dbReference>
<dbReference type="OrthoDB" id="5738900at2"/>
<feature type="transmembrane region" description="Helical" evidence="1">
    <location>
        <begin position="99"/>
        <end position="118"/>
    </location>
</feature>
<feature type="transmembrane region" description="Helical" evidence="1">
    <location>
        <begin position="30"/>
        <end position="47"/>
    </location>
</feature>
<keyword evidence="1" id="KW-0472">Membrane</keyword>
<reference evidence="3" key="1">
    <citation type="submission" date="2017-04" db="EMBL/GenBank/DDBJ databases">
        <authorList>
            <person name="Varghese N."/>
            <person name="Submissions S."/>
        </authorList>
    </citation>
    <scope>NUCLEOTIDE SEQUENCE [LARGE SCALE GENOMIC DNA]</scope>
    <source>
        <strain evidence="3">RKEM611</strain>
    </source>
</reference>
<keyword evidence="1" id="KW-0812">Transmembrane</keyword>
<feature type="transmembrane region" description="Helical" evidence="1">
    <location>
        <begin position="134"/>
        <end position="152"/>
    </location>
</feature>
<sequence>MNHRDSQKLIDDLVKDLSQVKSIPTPRTMVMQWAVLIYFAAIAIMLLKGPFRADWYQISLNHPRFTWELLLGLCLPVLGIVSLCLLVRPGRVSQKSWISWGPLIGLGLLTISLMYSLYTPAAEISMIGKRPWCFQETILISIPLFLAGLHFVRRGYPLRPALTGTILGLSSSLPVASLMHIACMYDPIHILQFHFSPVIAFIIIGATVLRLSK</sequence>
<dbReference type="EMBL" id="FWZT01000018">
    <property type="protein sequence ID" value="SMF56836.1"/>
    <property type="molecule type" value="Genomic_DNA"/>
</dbReference>
<evidence type="ECO:0008006" key="4">
    <source>
        <dbReference type="Google" id="ProtNLM"/>
    </source>
</evidence>
<organism evidence="2 3">
    <name type="scientific">Pseudobacteriovorax antillogorgiicola</name>
    <dbReference type="NCBI Taxonomy" id="1513793"/>
    <lineage>
        <taxon>Bacteria</taxon>
        <taxon>Pseudomonadati</taxon>
        <taxon>Bdellovibrionota</taxon>
        <taxon>Oligoflexia</taxon>
        <taxon>Oligoflexales</taxon>
        <taxon>Pseudobacteriovoracaceae</taxon>
        <taxon>Pseudobacteriovorax</taxon>
    </lineage>
</organism>
<evidence type="ECO:0000256" key="1">
    <source>
        <dbReference type="SAM" id="Phobius"/>
    </source>
</evidence>
<dbReference type="Pfam" id="PF06532">
    <property type="entry name" value="NrsF"/>
    <property type="match status" value="1"/>
</dbReference>
<name>A0A1Y6CCH5_9BACT</name>